<dbReference type="RefSeq" id="WP_016744666.1">
    <property type="nucleotide sequence ID" value="NZ_CP059319.1"/>
</dbReference>
<dbReference type="PANTHER" id="PTHR33546:SF1">
    <property type="entry name" value="LARGE, MULTIFUNCTIONAL SECRETED PROTEIN"/>
    <property type="match status" value="1"/>
</dbReference>
<dbReference type="Proteomes" id="UP000664914">
    <property type="component" value="Chromosome"/>
</dbReference>
<reference evidence="2" key="2">
    <citation type="submission" date="2021-04" db="EMBL/GenBank/DDBJ databases">
        <title>Isolation and genomic analysis of the ibuprofen-degrading bacterium Sphingomonas strain MPO218.</title>
        <authorList>
            <person name="Aulestia M."/>
            <person name="Flores A."/>
            <person name="Mangas E.L."/>
            <person name="Perez-Pulido A.J."/>
            <person name="Santero E."/>
            <person name="Camacho E.M."/>
        </authorList>
    </citation>
    <scope>NUCLEOTIDE SEQUENCE</scope>
    <source>
        <strain evidence="2">MPO218</strain>
    </source>
</reference>
<evidence type="ECO:0000313" key="3">
    <source>
        <dbReference type="Proteomes" id="UP000664914"/>
    </source>
</evidence>
<dbReference type="Pfam" id="PF22807">
    <property type="entry name" value="TrAA12"/>
    <property type="match status" value="2"/>
</dbReference>
<evidence type="ECO:0000313" key="2">
    <source>
        <dbReference type="EMBL" id="QTH20853.1"/>
    </source>
</evidence>
<name>A0A975D0X8_9SPHN</name>
<dbReference type="PANTHER" id="PTHR33546">
    <property type="entry name" value="LARGE, MULTIFUNCTIONAL SECRETED PROTEIN-RELATED"/>
    <property type="match status" value="1"/>
</dbReference>
<sequence>MTTKKKLLIALPVVLIVAAVTALYLLATRERAEIAFAKVTGPTPELSEPRETLLPTLAVAKAVGWKAGEKPVAAKGLSVAAFAEGLTHPRWIYVLPNGDVLVSESNSPPRDADNGGGGITGFVMNRAMARAGAGVASPNRIILLRDADGDGKAELKTVLIAGLNSPSGMAWADGQLYIGNTDAVVRVPFTPGQTRIDAKPVVVARLPGGYNHWARNLLLAPDGKSLYVAVGSASNIGERGMDLEAKRAAILQVALPSGKDRVFAYGLRNPNGMAYEPTTGDLWTVVNERDMLGSDMVPDYLTEVQLGGFYGWPWYYWGGAVDKRVPEPEDDLQSYVIRPDYALGPHVAALGLTFAEGAILGPDYASGAFIAEHGSWNRRPLSGYKLVFVPFAQGKPMGKPRDMLTGFLSPTGEARGRPVAVAIGKRGGLMITDDVGGKVWRVTAAPAK</sequence>
<dbReference type="AlphaFoldDB" id="A0A975D0X8"/>
<dbReference type="InterPro" id="IPR011042">
    <property type="entry name" value="6-blade_b-propeller_TolB-like"/>
</dbReference>
<organism evidence="2 3">
    <name type="scientific">Rhizorhabdus wittichii</name>
    <dbReference type="NCBI Taxonomy" id="160791"/>
    <lineage>
        <taxon>Bacteria</taxon>
        <taxon>Pseudomonadati</taxon>
        <taxon>Pseudomonadota</taxon>
        <taxon>Alphaproteobacteria</taxon>
        <taxon>Sphingomonadales</taxon>
        <taxon>Sphingomonadaceae</taxon>
        <taxon>Rhizorhabdus</taxon>
    </lineage>
</organism>
<gene>
    <name evidence="2" type="ORF">HRJ34_21400</name>
</gene>
<proteinExistence type="predicted"/>
<feature type="domain" description="Pyrroloquinoline quinone-dependent pyranose dehydrogenase beta-propeller" evidence="1">
    <location>
        <begin position="71"/>
        <end position="293"/>
    </location>
</feature>
<evidence type="ECO:0000259" key="1">
    <source>
        <dbReference type="Pfam" id="PF22807"/>
    </source>
</evidence>
<protein>
    <submittedName>
        <fullName evidence="2">Sorbosone dehydrogenase family protein</fullName>
    </submittedName>
</protein>
<reference evidence="2" key="1">
    <citation type="submission" date="2020-07" db="EMBL/GenBank/DDBJ databases">
        <authorList>
            <person name="Camacho E."/>
        </authorList>
    </citation>
    <scope>NUCLEOTIDE SEQUENCE</scope>
    <source>
        <strain evidence="2">MPO218</strain>
    </source>
</reference>
<dbReference type="InterPro" id="IPR011041">
    <property type="entry name" value="Quinoprot_gluc/sorb_DH_b-prop"/>
</dbReference>
<dbReference type="EMBL" id="CP059319">
    <property type="protein sequence ID" value="QTH20853.1"/>
    <property type="molecule type" value="Genomic_DNA"/>
</dbReference>
<feature type="domain" description="Pyrroloquinoline quinone-dependent pyranose dehydrogenase beta-propeller" evidence="1">
    <location>
        <begin position="336"/>
        <end position="443"/>
    </location>
</feature>
<accession>A0A975D0X8</accession>
<dbReference type="Gene3D" id="2.120.10.30">
    <property type="entry name" value="TolB, C-terminal domain"/>
    <property type="match status" value="1"/>
</dbReference>
<dbReference type="SUPFAM" id="SSF50952">
    <property type="entry name" value="Soluble quinoprotein glucose dehydrogenase"/>
    <property type="match status" value="1"/>
</dbReference>
<dbReference type="InterPro" id="IPR054539">
    <property type="entry name" value="Beta-prop_PDH"/>
</dbReference>